<comment type="caution">
    <text evidence="2">The sequence shown here is derived from an EMBL/GenBank/DDBJ whole genome shotgun (WGS) entry which is preliminary data.</text>
</comment>
<dbReference type="Pfam" id="PF16064">
    <property type="entry name" value="DUF4806"/>
    <property type="match status" value="1"/>
</dbReference>
<evidence type="ECO:0000313" key="3">
    <source>
        <dbReference type="Proteomes" id="UP000037069"/>
    </source>
</evidence>
<dbReference type="InterPro" id="IPR032071">
    <property type="entry name" value="DUF4806"/>
</dbReference>
<accession>A0A0L0CDK4</accession>
<dbReference type="EMBL" id="JRES01000536">
    <property type="protein sequence ID" value="KNC30340.1"/>
    <property type="molecule type" value="Genomic_DNA"/>
</dbReference>
<organism evidence="2 3">
    <name type="scientific">Lucilia cuprina</name>
    <name type="common">Green bottle fly</name>
    <name type="synonym">Australian sheep blowfly</name>
    <dbReference type="NCBI Taxonomy" id="7375"/>
    <lineage>
        <taxon>Eukaryota</taxon>
        <taxon>Metazoa</taxon>
        <taxon>Ecdysozoa</taxon>
        <taxon>Arthropoda</taxon>
        <taxon>Hexapoda</taxon>
        <taxon>Insecta</taxon>
        <taxon>Pterygota</taxon>
        <taxon>Neoptera</taxon>
        <taxon>Endopterygota</taxon>
        <taxon>Diptera</taxon>
        <taxon>Brachycera</taxon>
        <taxon>Muscomorpha</taxon>
        <taxon>Oestroidea</taxon>
        <taxon>Calliphoridae</taxon>
        <taxon>Luciliinae</taxon>
        <taxon>Lucilia</taxon>
    </lineage>
</organism>
<dbReference type="OrthoDB" id="8035197at2759"/>
<protein>
    <recommendedName>
        <fullName evidence="1">DUF4806 domain-containing protein</fullName>
    </recommendedName>
</protein>
<feature type="domain" description="DUF4806" evidence="1">
    <location>
        <begin position="90"/>
        <end position="166"/>
    </location>
</feature>
<proteinExistence type="predicted"/>
<dbReference type="AlphaFoldDB" id="A0A0L0CDK4"/>
<keyword evidence="3" id="KW-1185">Reference proteome</keyword>
<dbReference type="Proteomes" id="UP000037069">
    <property type="component" value="Unassembled WGS sequence"/>
</dbReference>
<sequence length="200" mass="22789">MKRIYLSTTDNGKENDDKAPCQCSLEILKQFDSKFSEMNAKFSEITGEIKELKEIIPTQNETIMAALSTQKVVTESLVRQEKNNVAIKSVFPINTFEELKALNDAIIEENRQIYTNAMKLFLKGKLLKTLTTILSLQLILAINIDGTLGKKRLKDYEKVFDVLMDAIRPLCEDPDKELRNALAVIKKRHFHNQTPSKGMP</sequence>
<gene>
    <name evidence="2" type="ORF">FF38_03963</name>
</gene>
<dbReference type="OMA" id="QTPSKGM"/>
<evidence type="ECO:0000313" key="2">
    <source>
        <dbReference type="EMBL" id="KNC30340.1"/>
    </source>
</evidence>
<evidence type="ECO:0000259" key="1">
    <source>
        <dbReference type="Pfam" id="PF16064"/>
    </source>
</evidence>
<name>A0A0L0CDK4_LUCCU</name>
<reference evidence="2 3" key="1">
    <citation type="journal article" date="2015" name="Nat. Commun.">
        <title>Lucilia cuprina genome unlocks parasitic fly biology to underpin future interventions.</title>
        <authorList>
            <person name="Anstead C.A."/>
            <person name="Korhonen P.K."/>
            <person name="Young N.D."/>
            <person name="Hall R.S."/>
            <person name="Jex A.R."/>
            <person name="Murali S.C."/>
            <person name="Hughes D.S."/>
            <person name="Lee S.F."/>
            <person name="Perry T."/>
            <person name="Stroehlein A.J."/>
            <person name="Ansell B.R."/>
            <person name="Breugelmans B."/>
            <person name="Hofmann A."/>
            <person name="Qu J."/>
            <person name="Dugan S."/>
            <person name="Lee S.L."/>
            <person name="Chao H."/>
            <person name="Dinh H."/>
            <person name="Han Y."/>
            <person name="Doddapaneni H.V."/>
            <person name="Worley K.C."/>
            <person name="Muzny D.M."/>
            <person name="Ioannidis P."/>
            <person name="Waterhouse R.M."/>
            <person name="Zdobnov E.M."/>
            <person name="James P.J."/>
            <person name="Bagnall N.H."/>
            <person name="Kotze A.C."/>
            <person name="Gibbs R.A."/>
            <person name="Richards S."/>
            <person name="Batterham P."/>
            <person name="Gasser R.B."/>
        </authorList>
    </citation>
    <scope>NUCLEOTIDE SEQUENCE [LARGE SCALE GENOMIC DNA]</scope>
    <source>
        <strain evidence="2 3">LS</strain>
        <tissue evidence="2">Full body</tissue>
    </source>
</reference>